<evidence type="ECO:0000313" key="1">
    <source>
        <dbReference type="EMBL" id="GEA85976.1"/>
    </source>
</evidence>
<gene>
    <name evidence="1" type="ORF">CGE01nite_32270</name>
</gene>
<comment type="caution">
    <text evidence="1">The sequence shown here is derived from an EMBL/GenBank/DDBJ whole genome shotgun (WGS) entry which is preliminary data.</text>
</comment>
<sequence>MTGRAVRRIWVGAPALLTTLLVATVGVLALVVGLVGAQPASAATATYPYDITAYAYDAPARLSPPHSVAAGARGSPERPGVTSWVSSALSGGRGVAANTAGDVPNSGVQQKPGAGHRAELRRCRFQRRAYRSRDISIATVPCQTWIPRPSVGAAARVGDSRSQAASAT</sequence>
<proteinExistence type="predicted"/>
<name>A0A4Y3KQW1_9CELL</name>
<dbReference type="AlphaFoldDB" id="A0A4Y3KQW1"/>
<accession>A0A4Y3KQW1</accession>
<organism evidence="1 2">
    <name type="scientific">Cellulomonas gelida</name>
    <dbReference type="NCBI Taxonomy" id="1712"/>
    <lineage>
        <taxon>Bacteria</taxon>
        <taxon>Bacillati</taxon>
        <taxon>Actinomycetota</taxon>
        <taxon>Actinomycetes</taxon>
        <taxon>Micrococcales</taxon>
        <taxon>Cellulomonadaceae</taxon>
        <taxon>Cellulomonas</taxon>
    </lineage>
</organism>
<dbReference type="EMBL" id="BJLQ01000066">
    <property type="protein sequence ID" value="GEA85976.1"/>
    <property type="molecule type" value="Genomic_DNA"/>
</dbReference>
<protein>
    <submittedName>
        <fullName evidence="1">Uncharacterized protein</fullName>
    </submittedName>
</protein>
<reference evidence="1 2" key="1">
    <citation type="submission" date="2019-06" db="EMBL/GenBank/DDBJ databases">
        <title>Whole genome shotgun sequence of Cellulomonas gelida NBRC 3748.</title>
        <authorList>
            <person name="Hosoyama A."/>
            <person name="Uohara A."/>
            <person name="Ohji S."/>
            <person name="Ichikawa N."/>
        </authorList>
    </citation>
    <scope>NUCLEOTIDE SEQUENCE [LARGE SCALE GENOMIC DNA]</scope>
    <source>
        <strain evidence="1 2">NBRC 3748</strain>
    </source>
</reference>
<evidence type="ECO:0000313" key="2">
    <source>
        <dbReference type="Proteomes" id="UP000320461"/>
    </source>
</evidence>
<dbReference type="Proteomes" id="UP000320461">
    <property type="component" value="Unassembled WGS sequence"/>
</dbReference>
<keyword evidence="2" id="KW-1185">Reference proteome</keyword>